<accession>A0A7V4KCN3</accession>
<dbReference type="PROSITE" id="PS51257">
    <property type="entry name" value="PROKAR_LIPOPROTEIN"/>
    <property type="match status" value="1"/>
</dbReference>
<protein>
    <submittedName>
        <fullName evidence="1">Uncharacterized protein</fullName>
    </submittedName>
</protein>
<reference evidence="1" key="1">
    <citation type="journal article" date="2020" name="mSystems">
        <title>Genome- and Community-Level Interaction Insights into Carbon Utilization and Element Cycling Functions of Hydrothermarchaeota in Hydrothermal Sediment.</title>
        <authorList>
            <person name="Zhou Z."/>
            <person name="Liu Y."/>
            <person name="Xu W."/>
            <person name="Pan J."/>
            <person name="Luo Z.H."/>
            <person name="Li M."/>
        </authorList>
    </citation>
    <scope>NUCLEOTIDE SEQUENCE [LARGE SCALE GENOMIC DNA]</scope>
    <source>
        <strain evidence="1">SpSt-61</strain>
    </source>
</reference>
<dbReference type="EMBL" id="DSZZ01000144">
    <property type="protein sequence ID" value="HGU52504.1"/>
    <property type="molecule type" value="Genomic_DNA"/>
</dbReference>
<comment type="caution">
    <text evidence="1">The sequence shown here is derived from an EMBL/GenBank/DDBJ whole genome shotgun (WGS) entry which is preliminary data.</text>
</comment>
<evidence type="ECO:0000313" key="1">
    <source>
        <dbReference type="EMBL" id="HGU52504.1"/>
    </source>
</evidence>
<gene>
    <name evidence="1" type="ORF">ENT78_03125</name>
</gene>
<organism evidence="1">
    <name type="scientific">Fervidobacterium pennivorans</name>
    <dbReference type="NCBI Taxonomy" id="93466"/>
    <lineage>
        <taxon>Bacteria</taxon>
        <taxon>Thermotogati</taxon>
        <taxon>Thermotogota</taxon>
        <taxon>Thermotogae</taxon>
        <taxon>Thermotogales</taxon>
        <taxon>Fervidobacteriaceae</taxon>
        <taxon>Fervidobacterium</taxon>
    </lineage>
</organism>
<proteinExistence type="predicted"/>
<name>A0A7V4KCN3_FERPE</name>
<dbReference type="SUPFAM" id="SSF49344">
    <property type="entry name" value="CBD9-like"/>
    <property type="match status" value="1"/>
</dbReference>
<sequence length="553" mass="62524">MRKFGKHLFVFTVVFISFFMLFSCVQKPSAETVSVHVNVDVPKEHKLSEFEPRIAGYVEEIEAIYLTVTNSNGHKVYESSTTNKISPSFSFSLPNAGTYTFIVEGKRSDNTRVFTGQTTAEIRAGQSNTVSIVGEFVKGLIEAIFEIDRTVWERYNIQSTQFSFKKERESNWQIENLNFTTSSLTKTIQNLVPTMYDVKFSISLVGKDQYVVPETWSGEIDRKIAVEPDRVTKVKFKVVFDNELKIVVETSSIDLPYVEGVRNLQGIWDRNSNTLALTWEYDNSEATFKIYKRISDEDGNYYFEEVGTTQDKTYVISNFTLDEYNRIDGIAINTLVNEKESGLVILDKSRFSTKITIDGNLSDWDGLIVDDVVTDGSISGNEIYRAGLYFDKDNIYIAGDFTKTEYYNFLVLIDISTVIGAPDTNAGGDYNWSRSYKFESGDIDFVLETWGEDFGAWRGDPNGFTSVKTQITHEAATTENGRKVVEIAVPLSLFGITDFSNMSIKATFVLTGWVDNGVQLASDFLPNQGYETSDGRYTIIPVEIKNVLSYHSH</sequence>
<dbReference type="AlphaFoldDB" id="A0A7V4KCN3"/>